<dbReference type="AlphaFoldDB" id="A0A3B6VR34"/>
<name>A0A3B6VR34_BRAHO</name>
<accession>A0A3B6VR34</accession>
<reference evidence="2" key="2">
    <citation type="journal article" date="2017" name="Genome Announc.">
        <title>Correction for Mirajkar et al., Complete Genome Sequence of Brachyspira hyodysenteriae Type Strain B78 (ATCC 27164).</title>
        <authorList>
            <person name="Mirajkar N.S."/>
            <person name="Johnson T.J."/>
            <person name="Gebhart C.J."/>
        </authorList>
    </citation>
    <scope>NUCLEOTIDE SEQUENCE [LARGE SCALE GENOMIC DNA]</scope>
    <source>
        <strain evidence="2">B78</strain>
    </source>
</reference>
<gene>
    <name evidence="1" type="ORF">BHYOB78_05370</name>
</gene>
<dbReference type="GeneID" id="63963310"/>
<organism evidence="1 2">
    <name type="scientific">Brachyspira hyodysenteriae ATCC 27164</name>
    <dbReference type="NCBI Taxonomy" id="1266923"/>
    <lineage>
        <taxon>Bacteria</taxon>
        <taxon>Pseudomonadati</taxon>
        <taxon>Spirochaetota</taxon>
        <taxon>Spirochaetia</taxon>
        <taxon>Brachyspirales</taxon>
        <taxon>Brachyspiraceae</taxon>
        <taxon>Brachyspira</taxon>
    </lineage>
</organism>
<dbReference type="OrthoDB" id="9947650at2"/>
<dbReference type="EMBL" id="CP015910">
    <property type="protein sequence ID" value="ANN63310.1"/>
    <property type="molecule type" value="Genomic_DNA"/>
</dbReference>
<evidence type="ECO:0000313" key="2">
    <source>
        <dbReference type="Proteomes" id="UP000092328"/>
    </source>
</evidence>
<reference evidence="2" key="1">
    <citation type="journal article" date="2016" name="Genome Announc.">
        <title>Complete Genome Sequence of Brachyspira hyodysenteriae Type Strain B78 (ATCC 27164).</title>
        <authorList>
            <person name="Mirajkar N.S."/>
            <person name="Johnson T.J."/>
            <person name="Gebhart C.J."/>
        </authorList>
    </citation>
    <scope>NUCLEOTIDE SEQUENCE [LARGE SCALE GENOMIC DNA]</scope>
    <source>
        <strain evidence="2">B78</strain>
    </source>
</reference>
<dbReference type="Proteomes" id="UP000092328">
    <property type="component" value="Chromosome"/>
</dbReference>
<keyword evidence="2" id="KW-1185">Reference proteome</keyword>
<evidence type="ECO:0000313" key="1">
    <source>
        <dbReference type="EMBL" id="ANN63310.1"/>
    </source>
</evidence>
<proteinExistence type="predicted"/>
<sequence>MPINFFSNKSNLNTVHYIVSNLLTYDDSISHIIRVNKNIKKYHFKKSKKKINYRSEKFGNHIKLIS</sequence>
<protein>
    <submittedName>
        <fullName evidence="1">Uncharacterized protein</fullName>
    </submittedName>
</protein>
<dbReference type="KEGG" id="bhd:BHYOB78_05370"/>
<dbReference type="RefSeq" id="WP_020064467.1">
    <property type="nucleotide sequence ID" value="NZ_CP015910.2"/>
</dbReference>